<organism evidence="2">
    <name type="scientific">Tanacetum cinerariifolium</name>
    <name type="common">Dalmatian daisy</name>
    <name type="synonym">Chrysanthemum cinerariifolium</name>
    <dbReference type="NCBI Taxonomy" id="118510"/>
    <lineage>
        <taxon>Eukaryota</taxon>
        <taxon>Viridiplantae</taxon>
        <taxon>Streptophyta</taxon>
        <taxon>Embryophyta</taxon>
        <taxon>Tracheophyta</taxon>
        <taxon>Spermatophyta</taxon>
        <taxon>Magnoliopsida</taxon>
        <taxon>eudicotyledons</taxon>
        <taxon>Gunneridae</taxon>
        <taxon>Pentapetalae</taxon>
        <taxon>asterids</taxon>
        <taxon>campanulids</taxon>
        <taxon>Asterales</taxon>
        <taxon>Asteraceae</taxon>
        <taxon>Asteroideae</taxon>
        <taxon>Anthemideae</taxon>
        <taxon>Anthemidinae</taxon>
        <taxon>Tanacetum</taxon>
    </lineage>
</organism>
<accession>A0A6L2LGZ0</accession>
<evidence type="ECO:0000313" key="2">
    <source>
        <dbReference type="EMBL" id="GEU60319.1"/>
    </source>
</evidence>
<feature type="non-terminal residue" evidence="2">
    <location>
        <position position="91"/>
    </location>
</feature>
<feature type="region of interest" description="Disordered" evidence="1">
    <location>
        <begin position="63"/>
        <end position="91"/>
    </location>
</feature>
<gene>
    <name evidence="2" type="ORF">Tci_032297</name>
</gene>
<evidence type="ECO:0000256" key="1">
    <source>
        <dbReference type="SAM" id="MobiDB-lite"/>
    </source>
</evidence>
<sequence>MNESANYIDWDWDKVKITKEIMGGYVMPKYEKTNYRENDSLSDIILDDIYNAFYKDKDVAKEPENAKETEVVKEPENAKETKVAKELCQRL</sequence>
<protein>
    <submittedName>
        <fullName evidence="2">Uncharacterized protein</fullName>
    </submittedName>
</protein>
<reference evidence="2" key="1">
    <citation type="journal article" date="2019" name="Sci. Rep.">
        <title>Draft genome of Tanacetum cinerariifolium, the natural source of mosquito coil.</title>
        <authorList>
            <person name="Yamashiro T."/>
            <person name="Shiraishi A."/>
            <person name="Satake H."/>
            <person name="Nakayama K."/>
        </authorList>
    </citation>
    <scope>NUCLEOTIDE SEQUENCE</scope>
</reference>
<dbReference type="AlphaFoldDB" id="A0A6L2LGZ0"/>
<name>A0A6L2LGZ0_TANCI</name>
<dbReference type="EMBL" id="BKCJ010004317">
    <property type="protein sequence ID" value="GEU60319.1"/>
    <property type="molecule type" value="Genomic_DNA"/>
</dbReference>
<proteinExistence type="predicted"/>
<comment type="caution">
    <text evidence="2">The sequence shown here is derived from an EMBL/GenBank/DDBJ whole genome shotgun (WGS) entry which is preliminary data.</text>
</comment>